<feature type="transmembrane region" description="Helical" evidence="2">
    <location>
        <begin position="30"/>
        <end position="52"/>
    </location>
</feature>
<keyword evidence="2" id="KW-0812">Transmembrane</keyword>
<evidence type="ECO:0000313" key="4">
    <source>
        <dbReference type="Proteomes" id="UP001174691"/>
    </source>
</evidence>
<dbReference type="Proteomes" id="UP001174691">
    <property type="component" value="Unassembled WGS sequence"/>
</dbReference>
<keyword evidence="2" id="KW-0472">Membrane</keyword>
<dbReference type="AlphaFoldDB" id="A0AA38RG46"/>
<protein>
    <submittedName>
        <fullName evidence="3">Uncharacterized protein</fullName>
    </submittedName>
</protein>
<name>A0AA38RG46_9PEZI</name>
<comment type="caution">
    <text evidence="3">The sequence shown here is derived from an EMBL/GenBank/DDBJ whole genome shotgun (WGS) entry which is preliminary data.</text>
</comment>
<feature type="compositionally biased region" description="Low complexity" evidence="1">
    <location>
        <begin position="12"/>
        <end position="27"/>
    </location>
</feature>
<sequence length="273" mass="30177">MLTRLSFDRDSSSATTRSSTSTDSTSQTGVVIAATVGSLIFICVIVVLFYLYRALRRIRDTRKEEEKRQRARRHKKMYIQPVLYPTSGEDSSSGCGTTVRDRTWSDTPAVAASQAVYDGDFDYPRPTTAAQTSPRNLSSDAGGQSSTVVRLDHRGYNAYYPVTAHAPGLLVPPVSLRTSCEYPGLGTVQPLDETNPQNYYRRYSTDEVSPLGNEETVTPEGDHPGMPHGERSVTGGQTVNRPVCYQGGQVTPVWDDDGVLEEFYVEDWTRMGN</sequence>
<accession>A0AA38RG46</accession>
<feature type="region of interest" description="Disordered" evidence="1">
    <location>
        <begin position="1"/>
        <end position="27"/>
    </location>
</feature>
<evidence type="ECO:0000313" key="3">
    <source>
        <dbReference type="EMBL" id="KAJ9144861.1"/>
    </source>
</evidence>
<keyword evidence="2" id="KW-1133">Transmembrane helix</keyword>
<gene>
    <name evidence="3" type="ORF">NKR19_g6234</name>
</gene>
<feature type="compositionally biased region" description="Basic and acidic residues" evidence="1">
    <location>
        <begin position="1"/>
        <end position="11"/>
    </location>
</feature>
<dbReference type="EMBL" id="JANBVN010000094">
    <property type="protein sequence ID" value="KAJ9144861.1"/>
    <property type="molecule type" value="Genomic_DNA"/>
</dbReference>
<feature type="compositionally biased region" description="Polar residues" evidence="1">
    <location>
        <begin position="128"/>
        <end position="145"/>
    </location>
</feature>
<keyword evidence="4" id="KW-1185">Reference proteome</keyword>
<evidence type="ECO:0000256" key="1">
    <source>
        <dbReference type="SAM" id="MobiDB-lite"/>
    </source>
</evidence>
<organism evidence="3 4">
    <name type="scientific">Coniochaeta hoffmannii</name>
    <dbReference type="NCBI Taxonomy" id="91930"/>
    <lineage>
        <taxon>Eukaryota</taxon>
        <taxon>Fungi</taxon>
        <taxon>Dikarya</taxon>
        <taxon>Ascomycota</taxon>
        <taxon>Pezizomycotina</taxon>
        <taxon>Sordariomycetes</taxon>
        <taxon>Sordariomycetidae</taxon>
        <taxon>Coniochaetales</taxon>
        <taxon>Coniochaetaceae</taxon>
        <taxon>Coniochaeta</taxon>
    </lineage>
</organism>
<evidence type="ECO:0000256" key="2">
    <source>
        <dbReference type="SAM" id="Phobius"/>
    </source>
</evidence>
<proteinExistence type="predicted"/>
<feature type="region of interest" description="Disordered" evidence="1">
    <location>
        <begin position="122"/>
        <end position="145"/>
    </location>
</feature>
<feature type="compositionally biased region" description="Basic and acidic residues" evidence="1">
    <location>
        <begin position="220"/>
        <end position="231"/>
    </location>
</feature>
<feature type="region of interest" description="Disordered" evidence="1">
    <location>
        <begin position="204"/>
        <end position="241"/>
    </location>
</feature>
<reference evidence="3" key="1">
    <citation type="submission" date="2022-07" db="EMBL/GenBank/DDBJ databases">
        <title>Fungi with potential for degradation of polypropylene.</title>
        <authorList>
            <person name="Gostincar C."/>
        </authorList>
    </citation>
    <scope>NUCLEOTIDE SEQUENCE</scope>
    <source>
        <strain evidence="3">EXF-13287</strain>
    </source>
</reference>